<comment type="caution">
    <text evidence="3">The sequence shown here is derived from an EMBL/GenBank/DDBJ whole genome shotgun (WGS) entry which is preliminary data.</text>
</comment>
<evidence type="ECO:0000256" key="2">
    <source>
        <dbReference type="SAM" id="SignalP"/>
    </source>
</evidence>
<dbReference type="Proteomes" id="UP000037035">
    <property type="component" value="Unassembled WGS sequence"/>
</dbReference>
<protein>
    <submittedName>
        <fullName evidence="3">Putative signal peptide protein</fullName>
    </submittedName>
</protein>
<dbReference type="EMBL" id="LAVV01015441">
    <property type="protein sequence ID" value="KNZ43885.1"/>
    <property type="molecule type" value="Genomic_DNA"/>
</dbReference>
<proteinExistence type="predicted"/>
<dbReference type="AlphaFoldDB" id="A0A0L6U7Z7"/>
<accession>A0A0L6U7Z7</accession>
<dbReference type="OrthoDB" id="4847360at2759"/>
<reference evidence="3 4" key="1">
    <citation type="submission" date="2015-08" db="EMBL/GenBank/DDBJ databases">
        <title>Next Generation Sequencing and Analysis of the Genome of Puccinia sorghi L Schw, the Causal Agent of Maize Common Rust.</title>
        <authorList>
            <person name="Rochi L."/>
            <person name="Burguener G."/>
            <person name="Darino M."/>
            <person name="Turjanski A."/>
            <person name="Kreff E."/>
            <person name="Dieguez M.J."/>
            <person name="Sacco F."/>
        </authorList>
    </citation>
    <scope>NUCLEOTIDE SEQUENCE [LARGE SCALE GENOMIC DNA]</scope>
    <source>
        <strain evidence="3 4">RO10H11247</strain>
    </source>
</reference>
<dbReference type="VEuPathDB" id="FungiDB:VP01_9754g1"/>
<feature type="signal peptide" evidence="2">
    <location>
        <begin position="1"/>
        <end position="18"/>
    </location>
</feature>
<evidence type="ECO:0000313" key="3">
    <source>
        <dbReference type="EMBL" id="KNZ43885.1"/>
    </source>
</evidence>
<evidence type="ECO:0000256" key="1">
    <source>
        <dbReference type="SAM" id="MobiDB-lite"/>
    </source>
</evidence>
<organism evidence="3 4">
    <name type="scientific">Puccinia sorghi</name>
    <dbReference type="NCBI Taxonomy" id="27349"/>
    <lineage>
        <taxon>Eukaryota</taxon>
        <taxon>Fungi</taxon>
        <taxon>Dikarya</taxon>
        <taxon>Basidiomycota</taxon>
        <taxon>Pucciniomycotina</taxon>
        <taxon>Pucciniomycetes</taxon>
        <taxon>Pucciniales</taxon>
        <taxon>Pucciniaceae</taxon>
        <taxon>Puccinia</taxon>
    </lineage>
</organism>
<feature type="region of interest" description="Disordered" evidence="1">
    <location>
        <begin position="129"/>
        <end position="173"/>
    </location>
</feature>
<keyword evidence="2" id="KW-0732">Signal</keyword>
<keyword evidence="4" id="KW-1185">Reference proteome</keyword>
<evidence type="ECO:0000313" key="4">
    <source>
        <dbReference type="Proteomes" id="UP000037035"/>
    </source>
</evidence>
<sequence length="173" mass="20017">MAIAIALLFAFLKPKLYIFKPSSFELDTLGWSYDRTPENQSTSCLINNWDRFKQQLFTFFRDPNEVRNAEFKIDWNNASFALHFQKGLPSRITDQLSLTGQRLKTHQQLINQTIKLDNCYHKKICSKKKANSTPSNSKKKDASKYKKKFPSKPFTPSALNLAPRSRKPTKIAL</sequence>
<feature type="non-terminal residue" evidence="3">
    <location>
        <position position="173"/>
    </location>
</feature>
<feature type="compositionally biased region" description="Basic residues" evidence="1">
    <location>
        <begin position="164"/>
        <end position="173"/>
    </location>
</feature>
<name>A0A0L6U7Z7_9BASI</name>
<feature type="chain" id="PRO_5005567557" evidence="2">
    <location>
        <begin position="19"/>
        <end position="173"/>
    </location>
</feature>
<gene>
    <name evidence="3" type="ORF">VP01_9754g1</name>
</gene>